<protein>
    <recommendedName>
        <fullName evidence="1">Type VII secretion system protein EccE domain-containing protein</fullName>
    </recommendedName>
</protein>
<evidence type="ECO:0000313" key="2">
    <source>
        <dbReference type="EMBL" id="GAA0263831.1"/>
    </source>
</evidence>
<comment type="caution">
    <text evidence="2">The sequence shown here is derived from an EMBL/GenBank/DDBJ whole genome shotgun (WGS) entry which is preliminary data.</text>
</comment>
<evidence type="ECO:0000313" key="3">
    <source>
        <dbReference type="Proteomes" id="UP001500967"/>
    </source>
</evidence>
<proteinExistence type="predicted"/>
<dbReference type="InterPro" id="IPR050051">
    <property type="entry name" value="EccE_dom"/>
</dbReference>
<dbReference type="EMBL" id="BAAAGX010000023">
    <property type="protein sequence ID" value="GAA0263831.1"/>
    <property type="molecule type" value="Genomic_DNA"/>
</dbReference>
<name>A0ABN0UWQ0_9ACTN</name>
<evidence type="ECO:0000259" key="1">
    <source>
        <dbReference type="Pfam" id="PF11203"/>
    </source>
</evidence>
<accession>A0ABN0UWQ0</accession>
<sequence>MVLTAVSPGARIGEIDLPNCTGGVIAHEGGLTAVLEIEPELDTPAPLPPLLALLPMAEVGEPPITAQIVVETVPVSDSAIPARRHGWVALQAVRTNDRSGSDVDELRAALTGAIRRTQRRLGKSGFSSRVLGAQELAGTIEELGYDGEAIVEEWAHWRTPACVAVTLSVVASGDLSVIDRLPEVAGVPTVLALGIRRVGRGANANATAGAANTSIESGDQSGVEVEASVRLVAATQRDADRAASAVNAAGAAWGLRLRRMDGEHVHGVASTLPLGAFLR</sequence>
<dbReference type="RefSeq" id="WP_344652034.1">
    <property type="nucleotide sequence ID" value="NZ_BAAAGX010000023.1"/>
</dbReference>
<feature type="domain" description="Type VII secretion system protein EccE" evidence="1">
    <location>
        <begin position="81"/>
        <end position="165"/>
    </location>
</feature>
<keyword evidence="3" id="KW-1185">Reference proteome</keyword>
<dbReference type="Proteomes" id="UP001500967">
    <property type="component" value="Unassembled WGS sequence"/>
</dbReference>
<dbReference type="Pfam" id="PF11203">
    <property type="entry name" value="EccE"/>
    <property type="match status" value="1"/>
</dbReference>
<reference evidence="2 3" key="1">
    <citation type="journal article" date="2019" name="Int. J. Syst. Evol. Microbiol.">
        <title>The Global Catalogue of Microorganisms (GCM) 10K type strain sequencing project: providing services to taxonomists for standard genome sequencing and annotation.</title>
        <authorList>
            <consortium name="The Broad Institute Genomics Platform"/>
            <consortium name="The Broad Institute Genome Sequencing Center for Infectious Disease"/>
            <person name="Wu L."/>
            <person name="Ma J."/>
        </authorList>
    </citation>
    <scope>NUCLEOTIDE SEQUENCE [LARGE SCALE GENOMIC DNA]</scope>
    <source>
        <strain evidence="2 3">JCM 10425</strain>
    </source>
</reference>
<gene>
    <name evidence="2" type="ORF">GCM10009539_57460</name>
</gene>
<organism evidence="2 3">
    <name type="scientific">Cryptosporangium japonicum</name>
    <dbReference type="NCBI Taxonomy" id="80872"/>
    <lineage>
        <taxon>Bacteria</taxon>
        <taxon>Bacillati</taxon>
        <taxon>Actinomycetota</taxon>
        <taxon>Actinomycetes</taxon>
        <taxon>Cryptosporangiales</taxon>
        <taxon>Cryptosporangiaceae</taxon>
        <taxon>Cryptosporangium</taxon>
    </lineage>
</organism>